<dbReference type="AlphaFoldDB" id="A0A1V3WUY6"/>
<gene>
    <name evidence="1" type="ORF">BZL30_6656</name>
</gene>
<accession>A0A1V3WUY6</accession>
<dbReference type="EMBL" id="MVBM01000006">
    <property type="protein sequence ID" value="OOK70769.1"/>
    <property type="molecule type" value="Genomic_DNA"/>
</dbReference>
<name>A0A1V3WUY6_MYCKA</name>
<evidence type="ECO:0000313" key="1">
    <source>
        <dbReference type="EMBL" id="OOK70769.1"/>
    </source>
</evidence>
<sequence length="557" mass="58110">MSTAFCQATWLRFVFVVVEQFFGAVRGGGAELAAVEVGPEGIQSRIEIVSGLLPCRRPRSPESSVTQCTGGDLGAVSRGNVGRSYGIPGRVRYFRCARGYFVNVSRCGAGGRRVRPAGAAESVHGAERVGVHAQRRRVGRRGTATRTGARPAAILAYPLVAACPTITQGTDGLVLALCTSDITQAPVVHLIDPNGIVPRVIPLASLDVAKGGLLGGVYAYLDNNNQLVMIDGTNHLLRIAHVKDARGCWQLTVTESTDVSSAIPPGDQSVGLVPDYLGNVWFATGTGVVGVAKTGGGVASVQLPAGEQVANSISAAPTNRVAVATTFALYELNLDGMGNPQILWRQAYDRGAARKPGQLSWGTGSTPTYFGPTGADYLTIVDNADPLVHALVYQSGTGTLLCEQPVLTQGGPGSENSPIGVGNSMFIASTYGYPYPAVPAGAGPAVPPTAPFVGGMTRVDVEPTGCRTVWDSRTRSAALPHLSTADSLIYTITRIGFDNTTPLDVFAFAVIDPDNGRVLLQQPKSATILSDPIQTASMVLMGNKIMQGNITGIGRIG</sequence>
<evidence type="ECO:0008006" key="2">
    <source>
        <dbReference type="Google" id="ProtNLM"/>
    </source>
</evidence>
<protein>
    <recommendedName>
        <fullName evidence="2">6-phosphogluconolactonase/glucosamine-6-phosphate isomerase/deaminase</fullName>
    </recommendedName>
</protein>
<comment type="caution">
    <text evidence="1">The sequence shown here is derived from an EMBL/GenBank/DDBJ whole genome shotgun (WGS) entry which is preliminary data.</text>
</comment>
<proteinExistence type="predicted"/>
<dbReference type="Proteomes" id="UP000189229">
    <property type="component" value="Unassembled WGS sequence"/>
</dbReference>
<organism evidence="1">
    <name type="scientific">Mycobacterium kansasii</name>
    <dbReference type="NCBI Taxonomy" id="1768"/>
    <lineage>
        <taxon>Bacteria</taxon>
        <taxon>Bacillati</taxon>
        <taxon>Actinomycetota</taxon>
        <taxon>Actinomycetes</taxon>
        <taxon>Mycobacteriales</taxon>
        <taxon>Mycobacteriaceae</taxon>
        <taxon>Mycobacterium</taxon>
    </lineage>
</organism>
<reference evidence="1" key="1">
    <citation type="submission" date="2017-02" db="EMBL/GenBank/DDBJ databases">
        <title>Complete genome sequences of Mycobacterium kansasii strains isolated from rhesus macaques.</title>
        <authorList>
            <person name="Panda A."/>
            <person name="Nagaraj S."/>
            <person name="Zhao X."/>
            <person name="Tettelin H."/>
            <person name="Detolla L.J."/>
        </authorList>
    </citation>
    <scope>NUCLEOTIDE SEQUENCE [LARGE SCALE GENOMIC DNA]</scope>
    <source>
        <strain evidence="1">11-3813</strain>
    </source>
</reference>